<dbReference type="RefSeq" id="WP_277531818.1">
    <property type="nucleotide sequence ID" value="NZ_JAPDIA010000003.1"/>
</dbReference>
<evidence type="ECO:0000256" key="1">
    <source>
        <dbReference type="ARBA" id="ARBA00008520"/>
    </source>
</evidence>
<proteinExistence type="inferred from homology"/>
<dbReference type="EMBL" id="JAPDIA010000003">
    <property type="protein sequence ID" value="MDG0810147.1"/>
    <property type="molecule type" value="Genomic_DNA"/>
</dbReference>
<dbReference type="Pfam" id="PF13416">
    <property type="entry name" value="SBP_bac_8"/>
    <property type="match status" value="1"/>
</dbReference>
<dbReference type="PANTHER" id="PTHR30061:SF50">
    <property type="entry name" value="MALTOSE_MALTODEXTRIN-BINDING PERIPLASMIC PROTEIN"/>
    <property type="match status" value="1"/>
</dbReference>
<evidence type="ECO:0000313" key="5">
    <source>
        <dbReference type="Proteomes" id="UP001153404"/>
    </source>
</evidence>
<sequence>MSAGRKIEELVIWHEFDGPGDTSVEVLEEIGRMYEARCGIRVRAEAMSIADLGRRLTRLPEDGTGPDMAMVPSDMANYWEAARLSEVDAEALEGIATASALDTMRIGGRLFGVPVLMGNHLVLYVNKTHYPELPQDWEELEREALRLREAGIIPLGIDLGQAYNFIPFLTAFGGWPMEEGRVSLDTDAVEQALAFLRRGLASGKIASLDGATTLLERFSEGHIGAIVTGEWIYNYLNRRLGDRLAVSAIPAIGGRRAVSMCSSIGLIFPCGSLSSPRGAALRAYAAFMLSDECQRLWSDRVQRIPASIAALQQIESAGSANKRRLIEQLRASRPMPVSPYMIAGWVGMEEGLRRLPEDGAALARAAMQERARAVMAEVDDYVDQLKKGASFV</sequence>
<keyword evidence="2" id="KW-0813">Transport</keyword>
<comment type="similarity">
    <text evidence="1">Belongs to the bacterial solute-binding protein 1 family.</text>
</comment>
<evidence type="ECO:0000313" key="4">
    <source>
        <dbReference type="EMBL" id="MDG0810147.1"/>
    </source>
</evidence>
<reference evidence="4" key="1">
    <citation type="submission" date="2022-10" db="EMBL/GenBank/DDBJ databases">
        <title>Comparative genomic analysis of Cohnella hashimotonis sp. nov., isolated from the International Space Station.</title>
        <authorList>
            <person name="Simpson A."/>
            <person name="Venkateswaran K."/>
        </authorList>
    </citation>
    <scope>NUCLEOTIDE SEQUENCE</scope>
    <source>
        <strain evidence="4">DSM 28161</strain>
    </source>
</reference>
<evidence type="ECO:0000256" key="3">
    <source>
        <dbReference type="ARBA" id="ARBA00022729"/>
    </source>
</evidence>
<dbReference type="GO" id="GO:0015768">
    <property type="term" value="P:maltose transport"/>
    <property type="evidence" value="ECO:0007669"/>
    <property type="project" value="TreeGrafter"/>
</dbReference>
<dbReference type="SUPFAM" id="SSF53850">
    <property type="entry name" value="Periplasmic binding protein-like II"/>
    <property type="match status" value="1"/>
</dbReference>
<dbReference type="InterPro" id="IPR006059">
    <property type="entry name" value="SBP"/>
</dbReference>
<accession>A0A9X4QU65</accession>
<keyword evidence="5" id="KW-1185">Reference proteome</keyword>
<protein>
    <submittedName>
        <fullName evidence="4">Extracellular solute-binding protein</fullName>
    </submittedName>
</protein>
<organism evidence="4 5">
    <name type="scientific">Cohnella rhizosphaerae</name>
    <dbReference type="NCBI Taxonomy" id="1457232"/>
    <lineage>
        <taxon>Bacteria</taxon>
        <taxon>Bacillati</taxon>
        <taxon>Bacillota</taxon>
        <taxon>Bacilli</taxon>
        <taxon>Bacillales</taxon>
        <taxon>Paenibacillaceae</taxon>
        <taxon>Cohnella</taxon>
    </lineage>
</organism>
<dbReference type="GO" id="GO:0055052">
    <property type="term" value="C:ATP-binding cassette (ABC) transporter complex, substrate-binding subunit-containing"/>
    <property type="evidence" value="ECO:0007669"/>
    <property type="project" value="TreeGrafter"/>
</dbReference>
<name>A0A9X4QU65_9BACL</name>
<comment type="caution">
    <text evidence="4">The sequence shown here is derived from an EMBL/GenBank/DDBJ whole genome shotgun (WGS) entry which is preliminary data.</text>
</comment>
<dbReference type="Proteomes" id="UP001153404">
    <property type="component" value="Unassembled WGS sequence"/>
</dbReference>
<dbReference type="PANTHER" id="PTHR30061">
    <property type="entry name" value="MALTOSE-BINDING PERIPLASMIC PROTEIN"/>
    <property type="match status" value="1"/>
</dbReference>
<dbReference type="GO" id="GO:1901982">
    <property type="term" value="F:maltose binding"/>
    <property type="evidence" value="ECO:0007669"/>
    <property type="project" value="TreeGrafter"/>
</dbReference>
<dbReference type="GO" id="GO:0042956">
    <property type="term" value="P:maltodextrin transmembrane transport"/>
    <property type="evidence" value="ECO:0007669"/>
    <property type="project" value="TreeGrafter"/>
</dbReference>
<gene>
    <name evidence="4" type="ORF">OMP40_12920</name>
</gene>
<dbReference type="AlphaFoldDB" id="A0A9X4QU65"/>
<evidence type="ECO:0000256" key="2">
    <source>
        <dbReference type="ARBA" id="ARBA00022448"/>
    </source>
</evidence>
<dbReference type="Gene3D" id="3.40.190.10">
    <property type="entry name" value="Periplasmic binding protein-like II"/>
    <property type="match status" value="2"/>
</dbReference>
<keyword evidence="3" id="KW-0732">Signal</keyword>